<dbReference type="AlphaFoldDB" id="A0AAW2RAF5"/>
<keyword evidence="1" id="KW-1133">Transmembrane helix</keyword>
<dbReference type="InterPro" id="IPR004158">
    <property type="entry name" value="DUF247_pln"/>
</dbReference>
<dbReference type="PANTHER" id="PTHR31170">
    <property type="entry name" value="BNAC04G53230D PROTEIN"/>
    <property type="match status" value="1"/>
</dbReference>
<protein>
    <submittedName>
        <fullName evidence="2">Uncharacterized protein</fullName>
    </submittedName>
</protein>
<accession>A0AAW2RAF5</accession>
<feature type="transmembrane region" description="Helical" evidence="1">
    <location>
        <begin position="465"/>
        <end position="486"/>
    </location>
</feature>
<keyword evidence="1" id="KW-0472">Membrane</keyword>
<reference evidence="2" key="1">
    <citation type="submission" date="2020-06" db="EMBL/GenBank/DDBJ databases">
        <authorList>
            <person name="Li T."/>
            <person name="Hu X."/>
            <person name="Zhang T."/>
            <person name="Song X."/>
            <person name="Zhang H."/>
            <person name="Dai N."/>
            <person name="Sheng W."/>
            <person name="Hou X."/>
            <person name="Wei L."/>
        </authorList>
    </citation>
    <scope>NUCLEOTIDE SEQUENCE</scope>
    <source>
        <strain evidence="2">KEN8</strain>
        <tissue evidence="2">Leaf</tissue>
    </source>
</reference>
<sequence>MQKVPPLLLEEEKNKEDYIPKVVSIGPYHHGKPKLRLAEAFKPNAVQMFVEGGKPSRDFYSNVYAKIGEIRSCYEEGSTDAYSDCKLAEMMLYDACFIIVRIETNMPAKHNGEMSRIGAQMDTKYRTMAENLGRLNMALSHRDLLLVENQIPFWIVKDFITLRYSEVEGKKLLNRFLNGNMLGEYDSRSRLRREPFHLLDAFYMVVASNWNEPEHQNGHCLKCRRQCWEQCRQCFKCRWLCCFRVDQRPPASAENGVNPSTGRDLEAGVDPAAVADPGATTGVKCRCLGVCRKGPEVGGRREVQRSLHSFRSVMDLKKKGIRFNPSSSRSYLDVKFESGLFCPQLRLPAKFVSIHTKIFFLNTIAYELSPHNVTNYVVISYINLMKSLIGSKEDVAELRKRKILNNALGSDEQVLEVFRDINTYGDANRQIFREAKDKIEAHYNSRMKTWIGEVRDVHFRNPRTAIAWLAAISLIAIASASLYYSVRRGSNK</sequence>
<dbReference type="PANTHER" id="PTHR31170:SF25">
    <property type="entry name" value="BNAA09G04570D PROTEIN"/>
    <property type="match status" value="1"/>
</dbReference>
<dbReference type="EMBL" id="JACGWM010000004">
    <property type="protein sequence ID" value="KAL0377217.1"/>
    <property type="molecule type" value="Genomic_DNA"/>
</dbReference>
<name>A0AAW2RAF5_9LAMI</name>
<dbReference type="Pfam" id="PF03140">
    <property type="entry name" value="DUF247"/>
    <property type="match status" value="1"/>
</dbReference>
<proteinExistence type="predicted"/>
<gene>
    <name evidence="2" type="ORF">Scaly_0839300</name>
</gene>
<reference evidence="2" key="2">
    <citation type="journal article" date="2024" name="Plant">
        <title>Genomic evolution and insights into agronomic trait innovations of Sesamum species.</title>
        <authorList>
            <person name="Miao H."/>
            <person name="Wang L."/>
            <person name="Qu L."/>
            <person name="Liu H."/>
            <person name="Sun Y."/>
            <person name="Le M."/>
            <person name="Wang Q."/>
            <person name="Wei S."/>
            <person name="Zheng Y."/>
            <person name="Lin W."/>
            <person name="Duan Y."/>
            <person name="Cao H."/>
            <person name="Xiong S."/>
            <person name="Wang X."/>
            <person name="Wei L."/>
            <person name="Li C."/>
            <person name="Ma Q."/>
            <person name="Ju M."/>
            <person name="Zhao R."/>
            <person name="Li G."/>
            <person name="Mu C."/>
            <person name="Tian Q."/>
            <person name="Mei H."/>
            <person name="Zhang T."/>
            <person name="Gao T."/>
            <person name="Zhang H."/>
        </authorList>
    </citation>
    <scope>NUCLEOTIDE SEQUENCE</scope>
    <source>
        <strain evidence="2">KEN8</strain>
    </source>
</reference>
<organism evidence="2">
    <name type="scientific">Sesamum calycinum</name>
    <dbReference type="NCBI Taxonomy" id="2727403"/>
    <lineage>
        <taxon>Eukaryota</taxon>
        <taxon>Viridiplantae</taxon>
        <taxon>Streptophyta</taxon>
        <taxon>Embryophyta</taxon>
        <taxon>Tracheophyta</taxon>
        <taxon>Spermatophyta</taxon>
        <taxon>Magnoliopsida</taxon>
        <taxon>eudicotyledons</taxon>
        <taxon>Gunneridae</taxon>
        <taxon>Pentapetalae</taxon>
        <taxon>asterids</taxon>
        <taxon>lamiids</taxon>
        <taxon>Lamiales</taxon>
        <taxon>Pedaliaceae</taxon>
        <taxon>Sesamum</taxon>
    </lineage>
</organism>
<comment type="caution">
    <text evidence="2">The sequence shown here is derived from an EMBL/GenBank/DDBJ whole genome shotgun (WGS) entry which is preliminary data.</text>
</comment>
<evidence type="ECO:0000256" key="1">
    <source>
        <dbReference type="SAM" id="Phobius"/>
    </source>
</evidence>
<keyword evidence="1" id="KW-0812">Transmembrane</keyword>
<evidence type="ECO:0000313" key="2">
    <source>
        <dbReference type="EMBL" id="KAL0377217.1"/>
    </source>
</evidence>